<evidence type="ECO:0000256" key="7">
    <source>
        <dbReference type="ARBA" id="ARBA00033000"/>
    </source>
</evidence>
<dbReference type="InterPro" id="IPR004867">
    <property type="entry name" value="CHB_C_dom"/>
</dbReference>
<dbReference type="SUPFAM" id="SSF55545">
    <property type="entry name" value="beta-N-acetylhexosaminidase-like domain"/>
    <property type="match status" value="1"/>
</dbReference>
<dbReference type="PATRIC" id="fig|187330.3.peg.536"/>
<evidence type="ECO:0000256" key="1">
    <source>
        <dbReference type="ARBA" id="ARBA00001231"/>
    </source>
</evidence>
<dbReference type="GO" id="GO:0030247">
    <property type="term" value="F:polysaccharide binding"/>
    <property type="evidence" value="ECO:0007669"/>
    <property type="project" value="InterPro"/>
</dbReference>
<dbReference type="Pfam" id="PF03173">
    <property type="entry name" value="CHB_HEX"/>
    <property type="match status" value="1"/>
</dbReference>
<dbReference type="InterPro" id="IPR013783">
    <property type="entry name" value="Ig-like_fold"/>
</dbReference>
<dbReference type="InterPro" id="IPR012291">
    <property type="entry name" value="CBM2_carb-bd_dom_sf"/>
</dbReference>
<evidence type="ECO:0000256" key="3">
    <source>
        <dbReference type="ARBA" id="ARBA00012663"/>
    </source>
</evidence>
<dbReference type="Gene3D" id="3.30.379.10">
    <property type="entry name" value="Chitobiase/beta-hexosaminidase domain 2-like"/>
    <property type="match status" value="1"/>
</dbReference>
<sequence length="882" mass="99997">MDFKKRALASLIAALPLMAQAQFSQNDVNSFAKETTLTFAVVDNFHNKDAGFLGKIILNNQSDVALAAGESDWQLYIHSVRKINTEHVAGLNIEHVNGDLHRIVPTKDFKGLPAGKSLEIEFDAQVWVVAYTDFMPRAFFVSGDHKPAIFANTDSEDMSQFVAPFERENQLRRYNEPKDRTVLITPEVRFERNQQTTTKVSQEDALKRIIPKPQKVEFNRGVAKLDNSWQIRFQGQLKNETMVFMQDLQNDYGLTLKAEPDHIKANKEKLISLKVNPQLANGKSESYTLEIDDDRIDIVGSDNAGVFYAMQSLLNLLPANSQGAVEVPQLELEDSPRYGWRGMHYDNGRNYHGKDAMFKLVEQMARYKMNKLHWHFSEDEGWRLEIPGLPELTDIGGYRCFDLEEKECLLTQLGTGPFKSGSGNGYLTRSEFVELLTFARDRHIQIIPEIEGPGHARASIKAMEARYHKLADEAQKVAKNNLINKKNTKKEAQQVDISAATQYLLSDPNDTSVYMTVQNYKDNSMNVCMDSTYAFLDKVTYELQQMYREAGVQLTNLHFGGDEVGAGSWVDSPICQAMFADPNNGVAGAGDLKPYFTQRVAKLLEKRGISPGAWEDGLMYDRTNPFKRDEFPNKTFTANVWDNIWEWGVADRAYRLANAGYQVILSHGTHLYFDHPYEAHPEERGYYWATRYTDTKKAFNYMPDDVYANADYTRTREPIENLEALVGRPLPQLEKPENILGMQGQVWSETIRTEDQVLAMIFPRILSVAERAWHKAPWEGEKVDTKTQEKDWAQFSAAVGLKELTKLVNAGVNVNLPVPGGIVNNGKLQVNTPFAYLQTEYSLDNGATWLAYTAPISVSKEQSIALRSSLNDKSKSRITYIN</sequence>
<feature type="domain" description="Chitobiase/beta-hexosaminidases N-terminal" evidence="10">
    <location>
        <begin position="33"/>
        <end position="188"/>
    </location>
</feature>
<dbReference type="EC" id="3.2.1.52" evidence="3"/>
<evidence type="ECO:0000313" key="12">
    <source>
        <dbReference type="Proteomes" id="UP000037848"/>
    </source>
</evidence>
<dbReference type="InterPro" id="IPR008965">
    <property type="entry name" value="CBM2/CBM3_carb-bd_dom_sf"/>
</dbReference>
<dbReference type="Proteomes" id="UP000037848">
    <property type="component" value="Unassembled WGS sequence"/>
</dbReference>
<evidence type="ECO:0000256" key="5">
    <source>
        <dbReference type="ARBA" id="ARBA00023295"/>
    </source>
</evidence>
<dbReference type="InterPro" id="IPR017853">
    <property type="entry name" value="GH"/>
</dbReference>
<feature type="signal peptide" evidence="9">
    <location>
        <begin position="1"/>
        <end position="21"/>
    </location>
</feature>
<protein>
    <recommendedName>
        <fullName evidence="3">beta-N-acetylhexosaminidase</fullName>
        <ecNumber evidence="3">3.2.1.52</ecNumber>
    </recommendedName>
    <alternativeName>
        <fullName evidence="6">Beta-N-acetylhexosaminidase</fullName>
    </alternativeName>
    <alternativeName>
        <fullName evidence="7">N-acetyl-beta-glucosaminidase</fullName>
    </alternativeName>
</protein>
<dbReference type="PRINTS" id="PR00738">
    <property type="entry name" value="GLHYDRLASE20"/>
</dbReference>
<evidence type="ECO:0000259" key="10">
    <source>
        <dbReference type="SMART" id="SM01081"/>
    </source>
</evidence>
<dbReference type="RefSeq" id="WP_054452808.1">
    <property type="nucleotide sequence ID" value="NZ_LHPH01000002.1"/>
</dbReference>
<reference evidence="11 12" key="1">
    <citation type="submission" date="2015-08" db="EMBL/GenBank/DDBJ databases">
        <title>Draft Genome Sequence of Pseudoalteromonas porphyrae UCD-SED14.</title>
        <authorList>
            <person name="Coil D.A."/>
            <person name="Jospin G."/>
            <person name="Lee R.D."/>
            <person name="Eisen J.A."/>
        </authorList>
    </citation>
    <scope>NUCLEOTIDE SEQUENCE [LARGE SCALE GENOMIC DNA]</scope>
    <source>
        <strain evidence="11 12">UCD-SED14</strain>
    </source>
</reference>
<dbReference type="STRING" id="187330.AMS58_07670"/>
<dbReference type="GO" id="GO:0030203">
    <property type="term" value="P:glycosaminoglycan metabolic process"/>
    <property type="evidence" value="ECO:0007669"/>
    <property type="project" value="TreeGrafter"/>
</dbReference>
<dbReference type="SUPFAM" id="SSF81296">
    <property type="entry name" value="E set domains"/>
    <property type="match status" value="1"/>
</dbReference>
<keyword evidence="12" id="KW-1185">Reference proteome</keyword>
<accession>A0A0N0M1Y6</accession>
<dbReference type="SMART" id="SM01081">
    <property type="entry name" value="CHB_HEX"/>
    <property type="match status" value="1"/>
</dbReference>
<dbReference type="PANTHER" id="PTHR22600:SF57">
    <property type="entry name" value="BETA-N-ACETYLHEXOSAMINIDASE"/>
    <property type="match status" value="1"/>
</dbReference>
<dbReference type="SUPFAM" id="SSF49384">
    <property type="entry name" value="Carbohydrate-binding domain"/>
    <property type="match status" value="1"/>
</dbReference>
<dbReference type="InterPro" id="IPR025705">
    <property type="entry name" value="Beta_hexosaminidase_sua/sub"/>
</dbReference>
<keyword evidence="9" id="KW-0732">Signal</keyword>
<dbReference type="OrthoDB" id="9763537at2"/>
<evidence type="ECO:0000256" key="8">
    <source>
        <dbReference type="PIRSR" id="PIRSR625705-1"/>
    </source>
</evidence>
<name>A0A0N0M1Y6_9GAMM</name>
<dbReference type="GO" id="GO:0016020">
    <property type="term" value="C:membrane"/>
    <property type="evidence" value="ECO:0007669"/>
    <property type="project" value="TreeGrafter"/>
</dbReference>
<dbReference type="EMBL" id="LHPH01000002">
    <property type="protein sequence ID" value="KPH65159.1"/>
    <property type="molecule type" value="Genomic_DNA"/>
</dbReference>
<dbReference type="Pfam" id="PF03174">
    <property type="entry name" value="CHB_HEX_C"/>
    <property type="match status" value="1"/>
</dbReference>
<dbReference type="GO" id="GO:0005975">
    <property type="term" value="P:carbohydrate metabolic process"/>
    <property type="evidence" value="ECO:0007669"/>
    <property type="project" value="InterPro"/>
</dbReference>
<dbReference type="InterPro" id="IPR004866">
    <property type="entry name" value="CHB/HEX_N_dom"/>
</dbReference>
<dbReference type="Gene3D" id="2.60.40.10">
    <property type="entry name" value="Immunoglobulins"/>
    <property type="match status" value="1"/>
</dbReference>
<comment type="caution">
    <text evidence="11">The sequence shown here is derived from an EMBL/GenBank/DDBJ whole genome shotgun (WGS) entry which is preliminary data.</text>
</comment>
<evidence type="ECO:0000256" key="4">
    <source>
        <dbReference type="ARBA" id="ARBA00022801"/>
    </source>
</evidence>
<feature type="active site" description="Proton donor" evidence="8">
    <location>
        <position position="563"/>
    </location>
</feature>
<dbReference type="Gene3D" id="3.20.20.80">
    <property type="entry name" value="Glycosidases"/>
    <property type="match status" value="1"/>
</dbReference>
<dbReference type="GO" id="GO:0004563">
    <property type="term" value="F:beta-N-acetylhexosaminidase activity"/>
    <property type="evidence" value="ECO:0007669"/>
    <property type="project" value="UniProtKB-EC"/>
</dbReference>
<dbReference type="Pfam" id="PF00728">
    <property type="entry name" value="Glyco_hydro_20"/>
    <property type="match status" value="1"/>
</dbReference>
<gene>
    <name evidence="11" type="ORF">ADS77_02495</name>
</gene>
<dbReference type="PANTHER" id="PTHR22600">
    <property type="entry name" value="BETA-HEXOSAMINIDASE"/>
    <property type="match status" value="1"/>
</dbReference>
<dbReference type="CDD" id="cd02847">
    <property type="entry name" value="E_set_Chitobiase_C"/>
    <property type="match status" value="1"/>
</dbReference>
<dbReference type="InterPro" id="IPR015883">
    <property type="entry name" value="Glyco_hydro_20_cat"/>
</dbReference>
<keyword evidence="4" id="KW-0378">Hydrolase</keyword>
<evidence type="ECO:0000256" key="2">
    <source>
        <dbReference type="ARBA" id="ARBA00006285"/>
    </source>
</evidence>
<dbReference type="InterPro" id="IPR015882">
    <property type="entry name" value="HEX_bac_N"/>
</dbReference>
<proteinExistence type="inferred from homology"/>
<dbReference type="AlphaFoldDB" id="A0A0N0M1Y6"/>
<comment type="similarity">
    <text evidence="2">Belongs to the glycosyl hydrolase 20 family.</text>
</comment>
<dbReference type="CDD" id="cd06569">
    <property type="entry name" value="GH20_Sm-chitobiase-like"/>
    <property type="match status" value="1"/>
</dbReference>
<evidence type="ECO:0000256" key="9">
    <source>
        <dbReference type="SAM" id="SignalP"/>
    </source>
</evidence>
<dbReference type="InterPro" id="IPR014756">
    <property type="entry name" value="Ig_E-set"/>
</dbReference>
<organism evidence="11 12">
    <name type="scientific">Pseudoalteromonas porphyrae</name>
    <dbReference type="NCBI Taxonomy" id="187330"/>
    <lineage>
        <taxon>Bacteria</taxon>
        <taxon>Pseudomonadati</taxon>
        <taxon>Pseudomonadota</taxon>
        <taxon>Gammaproteobacteria</taxon>
        <taxon>Alteromonadales</taxon>
        <taxon>Pseudoalteromonadaceae</taxon>
        <taxon>Pseudoalteromonas</taxon>
    </lineage>
</organism>
<evidence type="ECO:0000256" key="6">
    <source>
        <dbReference type="ARBA" id="ARBA00030512"/>
    </source>
</evidence>
<dbReference type="Gene3D" id="2.60.40.290">
    <property type="match status" value="1"/>
</dbReference>
<dbReference type="SUPFAM" id="SSF51445">
    <property type="entry name" value="(Trans)glycosidases"/>
    <property type="match status" value="1"/>
</dbReference>
<keyword evidence="5" id="KW-0326">Glycosidase</keyword>
<comment type="catalytic activity">
    <reaction evidence="1">
        <text>Hydrolysis of terminal non-reducing N-acetyl-D-hexosamine residues in N-acetyl-beta-D-hexosaminides.</text>
        <dbReference type="EC" id="3.2.1.52"/>
    </reaction>
</comment>
<dbReference type="InterPro" id="IPR029018">
    <property type="entry name" value="Hex-like_dom2"/>
</dbReference>
<evidence type="ECO:0000313" key="11">
    <source>
        <dbReference type="EMBL" id="KPH65159.1"/>
    </source>
</evidence>
<feature type="chain" id="PRO_5005855348" description="beta-N-acetylhexosaminidase" evidence="9">
    <location>
        <begin position="22"/>
        <end position="882"/>
    </location>
</feature>
<dbReference type="Pfam" id="PF02838">
    <property type="entry name" value="Glyco_hydro_20b"/>
    <property type="match status" value="1"/>
</dbReference>